<dbReference type="KEGG" id="hhy:Halhy_5551"/>
<dbReference type="GO" id="GO:0009086">
    <property type="term" value="P:methionine biosynthetic process"/>
    <property type="evidence" value="ECO:0007669"/>
    <property type="project" value="UniProtKB-UniRule"/>
</dbReference>
<dbReference type="GO" id="GO:0005737">
    <property type="term" value="C:cytoplasm"/>
    <property type="evidence" value="ECO:0007669"/>
    <property type="project" value="UniProtKB-SubCell"/>
</dbReference>
<gene>
    <name evidence="2" type="primary">metXA</name>
    <name evidence="5" type="ordered locus">Halhy_5551</name>
</gene>
<comment type="subunit">
    <text evidence="2">Homodimer.</text>
</comment>
<evidence type="ECO:0000256" key="3">
    <source>
        <dbReference type="PIRSR" id="PIRSR000443-1"/>
    </source>
</evidence>
<dbReference type="EMBL" id="CP002691">
    <property type="protein sequence ID" value="AEE53375.1"/>
    <property type="molecule type" value="Genomic_DNA"/>
</dbReference>
<dbReference type="PIRSF" id="PIRSF000443">
    <property type="entry name" value="Homoser_Ac_trans"/>
    <property type="match status" value="1"/>
</dbReference>
<dbReference type="PANTHER" id="PTHR32268:SF11">
    <property type="entry name" value="HOMOSERINE O-ACETYLTRANSFERASE"/>
    <property type="match status" value="1"/>
</dbReference>
<dbReference type="EC" id="2.3.1.31" evidence="2"/>
<dbReference type="STRING" id="760192.Halhy_5551"/>
<feature type="active site" description="Nucleophile" evidence="2 3">
    <location>
        <position position="137"/>
    </location>
</feature>
<comment type="caution">
    <text evidence="2">Lacks conserved residue(s) required for the propagation of feature annotation.</text>
</comment>
<comment type="subcellular location">
    <subcellularLocation>
        <location evidence="2">Cytoplasm</location>
    </subcellularLocation>
</comment>
<reference key="2">
    <citation type="submission" date="2011-04" db="EMBL/GenBank/DDBJ databases">
        <title>Complete sequence of chromosome of Haliscomenobacter hydrossis DSM 1100.</title>
        <authorList>
            <consortium name="US DOE Joint Genome Institute (JGI-PGF)"/>
            <person name="Lucas S."/>
            <person name="Han J."/>
            <person name="Lapidus A."/>
            <person name="Bruce D."/>
            <person name="Goodwin L."/>
            <person name="Pitluck S."/>
            <person name="Peters L."/>
            <person name="Kyrpides N."/>
            <person name="Mavromatis K."/>
            <person name="Ivanova N."/>
            <person name="Ovchinnikova G."/>
            <person name="Pagani I."/>
            <person name="Daligault H."/>
            <person name="Detter J.C."/>
            <person name="Han C."/>
            <person name="Land M."/>
            <person name="Hauser L."/>
            <person name="Markowitz V."/>
            <person name="Cheng J.-F."/>
            <person name="Hugenholtz P."/>
            <person name="Woyke T."/>
            <person name="Wu D."/>
            <person name="Verbarg S."/>
            <person name="Frueling A."/>
            <person name="Brambilla E."/>
            <person name="Klenk H.-P."/>
            <person name="Eisen J.A."/>
        </authorList>
    </citation>
    <scope>NUCLEOTIDE SEQUENCE</scope>
    <source>
        <strain>DSM 1100</strain>
    </source>
</reference>
<comment type="function">
    <text evidence="2">Transfers an acetyl group from acetyl-CoA to L-homoserine, forming acetyl-L-homoserine.</text>
</comment>
<comment type="similarity">
    <text evidence="2">Belongs to the AB hydrolase superfamily. MetX family.</text>
</comment>
<dbReference type="SUPFAM" id="SSF53474">
    <property type="entry name" value="alpha/beta-Hydrolases"/>
    <property type="match status" value="1"/>
</dbReference>
<comment type="catalytic activity">
    <reaction evidence="2">
        <text>L-homoserine + acetyl-CoA = O-acetyl-L-homoserine + CoA</text>
        <dbReference type="Rhea" id="RHEA:13701"/>
        <dbReference type="ChEBI" id="CHEBI:57287"/>
        <dbReference type="ChEBI" id="CHEBI:57288"/>
        <dbReference type="ChEBI" id="CHEBI:57476"/>
        <dbReference type="ChEBI" id="CHEBI:57716"/>
        <dbReference type="EC" id="2.3.1.31"/>
    </reaction>
</comment>
<dbReference type="NCBIfam" id="TIGR01392">
    <property type="entry name" value="homoserO_Ac_trn"/>
    <property type="match status" value="1"/>
</dbReference>
<evidence type="ECO:0000313" key="5">
    <source>
        <dbReference type="EMBL" id="AEE53375.1"/>
    </source>
</evidence>
<keyword evidence="2" id="KW-0028">Amino-acid biosynthesis</keyword>
<evidence type="ECO:0000313" key="6">
    <source>
        <dbReference type="Proteomes" id="UP000008461"/>
    </source>
</evidence>
<dbReference type="InterPro" id="IPR000073">
    <property type="entry name" value="AB_hydrolase_1"/>
</dbReference>
<dbReference type="Gene3D" id="3.40.50.1820">
    <property type="entry name" value="alpha/beta hydrolase"/>
    <property type="match status" value="1"/>
</dbReference>
<dbReference type="GO" id="GO:0009092">
    <property type="term" value="P:homoserine metabolic process"/>
    <property type="evidence" value="ECO:0007669"/>
    <property type="project" value="TreeGrafter"/>
</dbReference>
<sequence>MAESPKRWKVTRPFQLECGTTLPELEIAYHTYGQLSAAGDNVVWVCHALTGNSEAADWWDGLVGVDKLFDPEHYFIVCANMLGSCYGSTGPASINPATQKPYGHDFPLVSIRDMIAAHELLRVELGIEKIQVALGGSMGGQQVLEWAVQQPLVFEHIVLLATNAQHSPWGIAFNESQRMAIYADSTLLEEGHPEAGKKGLETARSIAMLSYRSYDTYQLSQTDSEEKLDGFRASSYQRYQGLKLWQRFNVFSYLTLSRAMDSHNVGRGRGGIENALREVKANTLVIGIETDLLFPIREQEQIAKGITGAQYTMLESIYGHDGFLVEFQRIETLIRQFLFSPEAKIDASPSPSQAWNVSNVALPGSEKF</sequence>
<dbReference type="PANTHER" id="PTHR32268">
    <property type="entry name" value="HOMOSERINE O-ACETYLTRANSFERASE"/>
    <property type="match status" value="1"/>
</dbReference>
<name>F4KTK1_HALH1</name>
<dbReference type="Proteomes" id="UP000008461">
    <property type="component" value="Chromosome"/>
</dbReference>
<dbReference type="RefSeq" id="WP_013767905.1">
    <property type="nucleotide sequence ID" value="NC_015510.1"/>
</dbReference>
<evidence type="ECO:0000256" key="1">
    <source>
        <dbReference type="ARBA" id="ARBA00022679"/>
    </source>
</evidence>
<dbReference type="eggNOG" id="COG2021">
    <property type="taxonomic scope" value="Bacteria"/>
</dbReference>
<evidence type="ECO:0000259" key="4">
    <source>
        <dbReference type="Pfam" id="PF00561"/>
    </source>
</evidence>
<protein>
    <recommendedName>
        <fullName evidence="2">Homoserine O-acetyltransferase</fullName>
        <shortName evidence="2">HAT</shortName>
        <ecNumber evidence="2">2.3.1.31</ecNumber>
    </recommendedName>
    <alternativeName>
        <fullName evidence="2">Homoserine transacetylase</fullName>
        <shortName evidence="2">HTA</shortName>
    </alternativeName>
</protein>
<feature type="active site" evidence="2 3">
    <location>
        <position position="320"/>
    </location>
</feature>
<dbReference type="GO" id="GO:0004414">
    <property type="term" value="F:homoserine O-acetyltransferase activity"/>
    <property type="evidence" value="ECO:0007669"/>
    <property type="project" value="UniProtKB-UniRule"/>
</dbReference>
<dbReference type="HOGENOM" id="CLU_028760_1_2_10"/>
<dbReference type="Pfam" id="PF00561">
    <property type="entry name" value="Abhydrolase_1"/>
    <property type="match status" value="1"/>
</dbReference>
<dbReference type="NCBIfam" id="NF001209">
    <property type="entry name" value="PRK00175.1"/>
    <property type="match status" value="1"/>
</dbReference>
<dbReference type="AlphaFoldDB" id="F4KTK1"/>
<comment type="pathway">
    <text evidence="2">Amino-acid biosynthesis; L-methionine biosynthesis via de novo pathway; O-acetyl-L-homoserine from L-homoserine: step 1/1.</text>
</comment>
<keyword evidence="6" id="KW-1185">Reference proteome</keyword>
<feature type="binding site" evidence="2">
    <location>
        <position position="204"/>
    </location>
    <ligand>
        <name>substrate</name>
    </ligand>
</feature>
<feature type="domain" description="AB hydrolase-1" evidence="4">
    <location>
        <begin position="42"/>
        <end position="326"/>
    </location>
</feature>
<feature type="active site" evidence="2 3">
    <location>
        <position position="291"/>
    </location>
</feature>
<dbReference type="UniPathway" id="UPA00051">
    <property type="reaction ID" value="UER00074"/>
</dbReference>
<keyword evidence="1 2" id="KW-0808">Transferase</keyword>
<evidence type="ECO:0000256" key="2">
    <source>
        <dbReference type="HAMAP-Rule" id="MF_00296"/>
    </source>
</evidence>
<accession>F4KTK1</accession>
<keyword evidence="2" id="KW-0963">Cytoplasm</keyword>
<dbReference type="InterPro" id="IPR029058">
    <property type="entry name" value="AB_hydrolase_fold"/>
</dbReference>
<proteinExistence type="inferred from homology"/>
<dbReference type="InterPro" id="IPR008220">
    <property type="entry name" value="HAT_MetX-like"/>
</dbReference>
<feature type="binding site" evidence="2">
    <location>
        <position position="321"/>
    </location>
    <ligand>
        <name>substrate</name>
    </ligand>
</feature>
<reference evidence="5 6" key="1">
    <citation type="journal article" date="2011" name="Stand. Genomic Sci.">
        <title>Complete genome sequence of Haliscomenobacter hydrossis type strain (O).</title>
        <authorList>
            <consortium name="US DOE Joint Genome Institute (JGI-PGF)"/>
            <person name="Daligault H."/>
            <person name="Lapidus A."/>
            <person name="Zeytun A."/>
            <person name="Nolan M."/>
            <person name="Lucas S."/>
            <person name="Del Rio T.G."/>
            <person name="Tice H."/>
            <person name="Cheng J.F."/>
            <person name="Tapia R."/>
            <person name="Han C."/>
            <person name="Goodwin L."/>
            <person name="Pitluck S."/>
            <person name="Liolios K."/>
            <person name="Pagani I."/>
            <person name="Ivanova N."/>
            <person name="Huntemann M."/>
            <person name="Mavromatis K."/>
            <person name="Mikhailova N."/>
            <person name="Pati A."/>
            <person name="Chen A."/>
            <person name="Palaniappan K."/>
            <person name="Land M."/>
            <person name="Hauser L."/>
            <person name="Brambilla E.M."/>
            <person name="Rohde M."/>
            <person name="Verbarg S."/>
            <person name="Goker M."/>
            <person name="Bristow J."/>
            <person name="Eisen J.A."/>
            <person name="Markowitz V."/>
            <person name="Hugenholtz P."/>
            <person name="Kyrpides N.C."/>
            <person name="Klenk H.P."/>
            <person name="Woyke T."/>
        </authorList>
    </citation>
    <scope>NUCLEOTIDE SEQUENCE [LARGE SCALE GENOMIC DNA]</scope>
    <source>
        <strain evidence="6">ATCC 27775 / DSM 1100 / LMG 10767 / O</strain>
    </source>
</reference>
<dbReference type="OrthoDB" id="9800754at2"/>
<keyword evidence="2 5" id="KW-0012">Acyltransferase</keyword>
<organism evidence="5 6">
    <name type="scientific">Haliscomenobacter hydrossis (strain ATCC 27775 / DSM 1100 / LMG 10767 / O)</name>
    <dbReference type="NCBI Taxonomy" id="760192"/>
    <lineage>
        <taxon>Bacteria</taxon>
        <taxon>Pseudomonadati</taxon>
        <taxon>Bacteroidota</taxon>
        <taxon>Saprospiria</taxon>
        <taxon>Saprospirales</taxon>
        <taxon>Haliscomenobacteraceae</taxon>
        <taxon>Haliscomenobacter</taxon>
    </lineage>
</organism>
<keyword evidence="2" id="KW-0486">Methionine biosynthesis</keyword>
<dbReference type="HAMAP" id="MF_00296">
    <property type="entry name" value="MetX_acyltransf"/>
    <property type="match status" value="1"/>
</dbReference>